<evidence type="ECO:0008006" key="3">
    <source>
        <dbReference type="Google" id="ProtNLM"/>
    </source>
</evidence>
<dbReference type="SUPFAM" id="SSF81901">
    <property type="entry name" value="HCP-like"/>
    <property type="match status" value="1"/>
</dbReference>
<accession>A0A5C6UK39</accession>
<protein>
    <recommendedName>
        <fullName evidence="3">Sel1 repeat family protein</fullName>
    </recommendedName>
</protein>
<dbReference type="EMBL" id="VOPY01000001">
    <property type="protein sequence ID" value="TXC73383.1"/>
    <property type="molecule type" value="Genomic_DNA"/>
</dbReference>
<dbReference type="InterPro" id="IPR011990">
    <property type="entry name" value="TPR-like_helical_dom_sf"/>
</dbReference>
<proteinExistence type="predicted"/>
<sequence length="97" mass="10791">MAHLNEENALGLFAKACEAEENGNIYKAIEIYQILSRPGFTPAVINLGNLYDDKLSPPNPNMAVALYKKAVKLGDAVAAYSLAIHYRNFGSKRWSRY</sequence>
<reference evidence="1 2" key="1">
    <citation type="submission" date="2019-08" db="EMBL/GenBank/DDBJ databases">
        <title>Sphingorhabdus soil sp. nov., isolated from arctic soil.</title>
        <authorList>
            <person name="Liu Y."/>
        </authorList>
    </citation>
    <scope>NUCLEOTIDE SEQUENCE [LARGE SCALE GENOMIC DNA]</scope>
    <source>
        <strain evidence="1 2">D-2Q-5-6</strain>
    </source>
</reference>
<evidence type="ECO:0000313" key="1">
    <source>
        <dbReference type="EMBL" id="TXC73383.1"/>
    </source>
</evidence>
<name>A0A5C6UK39_9SPHN</name>
<gene>
    <name evidence="1" type="ORF">FSZ31_01075</name>
</gene>
<organism evidence="1 2">
    <name type="scientific">Flavisphingopyxis soli</name>
    <dbReference type="NCBI Taxonomy" id="2601267"/>
    <lineage>
        <taxon>Bacteria</taxon>
        <taxon>Pseudomonadati</taxon>
        <taxon>Pseudomonadota</taxon>
        <taxon>Alphaproteobacteria</taxon>
        <taxon>Sphingomonadales</taxon>
        <taxon>Sphingopyxidaceae</taxon>
        <taxon>Flavisphingopyxis</taxon>
    </lineage>
</organism>
<keyword evidence="2" id="KW-1185">Reference proteome</keyword>
<dbReference type="OrthoDB" id="9790300at2"/>
<dbReference type="Gene3D" id="1.25.40.10">
    <property type="entry name" value="Tetratricopeptide repeat domain"/>
    <property type="match status" value="1"/>
</dbReference>
<dbReference type="AlphaFoldDB" id="A0A5C6UK39"/>
<evidence type="ECO:0000313" key="2">
    <source>
        <dbReference type="Proteomes" id="UP000321129"/>
    </source>
</evidence>
<comment type="caution">
    <text evidence="1">The sequence shown here is derived from an EMBL/GenBank/DDBJ whole genome shotgun (WGS) entry which is preliminary data.</text>
</comment>
<dbReference type="Proteomes" id="UP000321129">
    <property type="component" value="Unassembled WGS sequence"/>
</dbReference>
<dbReference type="RefSeq" id="WP_147121219.1">
    <property type="nucleotide sequence ID" value="NZ_VOPY01000001.1"/>
</dbReference>